<dbReference type="AlphaFoldDB" id="A0A1F7X3T6"/>
<keyword evidence="1" id="KW-0812">Transmembrane</keyword>
<gene>
    <name evidence="2" type="ORF">A2159_00120</name>
</gene>
<feature type="transmembrane region" description="Helical" evidence="1">
    <location>
        <begin position="16"/>
        <end position="38"/>
    </location>
</feature>
<protein>
    <submittedName>
        <fullName evidence="2">Uncharacterized protein</fullName>
    </submittedName>
</protein>
<comment type="caution">
    <text evidence="2">The sequence shown here is derived from an EMBL/GenBank/DDBJ whole genome shotgun (WGS) entry which is preliminary data.</text>
</comment>
<dbReference type="EMBL" id="MGFP01000021">
    <property type="protein sequence ID" value="OGM09543.1"/>
    <property type="molecule type" value="Genomic_DNA"/>
</dbReference>
<reference evidence="2 3" key="1">
    <citation type="journal article" date="2016" name="Nat. Commun.">
        <title>Thousands of microbial genomes shed light on interconnected biogeochemical processes in an aquifer system.</title>
        <authorList>
            <person name="Anantharaman K."/>
            <person name="Brown C.T."/>
            <person name="Hug L.A."/>
            <person name="Sharon I."/>
            <person name="Castelle C.J."/>
            <person name="Probst A.J."/>
            <person name="Thomas B.C."/>
            <person name="Singh A."/>
            <person name="Wilkins M.J."/>
            <person name="Karaoz U."/>
            <person name="Brodie E.L."/>
            <person name="Williams K.H."/>
            <person name="Hubbard S.S."/>
            <person name="Banfield J.F."/>
        </authorList>
    </citation>
    <scope>NUCLEOTIDE SEQUENCE [LARGE SCALE GENOMIC DNA]</scope>
</reference>
<keyword evidence="1" id="KW-0472">Membrane</keyword>
<sequence length="112" mass="13144">MRKKDFRQKKIRLRKNFFLTAIVIILLWTLLALFIYFVEPNQFAAIPTFFVLLFFSLLFTTSTIFANSRRGTIISLTLIIFLFLRYIGVGNIINLLLLIGLVISTEIYFSKR</sequence>
<keyword evidence="1" id="KW-1133">Transmembrane helix</keyword>
<proteinExistence type="predicted"/>
<accession>A0A1F7X3T6</accession>
<dbReference type="Proteomes" id="UP000179219">
    <property type="component" value="Unassembled WGS sequence"/>
</dbReference>
<feature type="transmembrane region" description="Helical" evidence="1">
    <location>
        <begin position="78"/>
        <end position="103"/>
    </location>
</feature>
<feature type="transmembrane region" description="Helical" evidence="1">
    <location>
        <begin position="44"/>
        <end position="66"/>
    </location>
</feature>
<organism evidence="2 3">
    <name type="scientific">Candidatus Woesebacteria bacterium RBG_13_34_9</name>
    <dbReference type="NCBI Taxonomy" id="1802477"/>
    <lineage>
        <taxon>Bacteria</taxon>
        <taxon>Candidatus Woeseibacteriota</taxon>
    </lineage>
</organism>
<evidence type="ECO:0000313" key="3">
    <source>
        <dbReference type="Proteomes" id="UP000179219"/>
    </source>
</evidence>
<name>A0A1F7X3T6_9BACT</name>
<evidence type="ECO:0000256" key="1">
    <source>
        <dbReference type="SAM" id="Phobius"/>
    </source>
</evidence>
<evidence type="ECO:0000313" key="2">
    <source>
        <dbReference type="EMBL" id="OGM09543.1"/>
    </source>
</evidence>